<evidence type="ECO:0000313" key="2">
    <source>
        <dbReference type="EMBL" id="AMS04666.1"/>
    </source>
</evidence>
<gene>
    <name evidence="3" type="ORF">A8L58_04835</name>
    <name evidence="2" type="ORF">AXH35_03370</name>
</gene>
<keyword evidence="5" id="KW-1185">Reference proteome</keyword>
<organism evidence="2 4">
    <name type="scientific">Acidipropionibacterium acidipropionici</name>
    <dbReference type="NCBI Taxonomy" id="1748"/>
    <lineage>
        <taxon>Bacteria</taxon>
        <taxon>Bacillati</taxon>
        <taxon>Actinomycetota</taxon>
        <taxon>Actinomycetes</taxon>
        <taxon>Propionibacteriales</taxon>
        <taxon>Propionibacteriaceae</taxon>
        <taxon>Acidipropionibacterium</taxon>
    </lineage>
</organism>
<protein>
    <submittedName>
        <fullName evidence="2">Uncharacterized protein</fullName>
    </submittedName>
</protein>
<accession>A0AAC8YDA9</accession>
<dbReference type="EMBL" id="CP015970">
    <property type="protein sequence ID" value="AOZ46155.1"/>
    <property type="molecule type" value="Genomic_DNA"/>
</dbReference>
<evidence type="ECO:0000313" key="5">
    <source>
        <dbReference type="Proteomes" id="UP000178666"/>
    </source>
</evidence>
<proteinExistence type="predicted"/>
<feature type="region of interest" description="Disordered" evidence="1">
    <location>
        <begin position="84"/>
        <end position="117"/>
    </location>
</feature>
<sequence length="117" mass="12864">MSKKLVSVSPTGEFEVDLDDGRTLSGKSKLIDVVKWERQHKKGFLAGGDLSFQKMLWVAYSALKHGDDQIPDINTADSFIDKVEDLRQEGPDDVDEDEGDGDEGVELPNRGQADTAV</sequence>
<evidence type="ECO:0000313" key="4">
    <source>
        <dbReference type="Proteomes" id="UP000075221"/>
    </source>
</evidence>
<feature type="compositionally biased region" description="Acidic residues" evidence="1">
    <location>
        <begin position="91"/>
        <end position="105"/>
    </location>
</feature>
<dbReference type="Proteomes" id="UP000178666">
    <property type="component" value="Chromosome"/>
</dbReference>
<evidence type="ECO:0000256" key="1">
    <source>
        <dbReference type="SAM" id="MobiDB-lite"/>
    </source>
</evidence>
<evidence type="ECO:0000313" key="3">
    <source>
        <dbReference type="EMBL" id="AOZ46155.1"/>
    </source>
</evidence>
<name>A0AAC8YDA9_9ACTN</name>
<dbReference type="EMBL" id="CP014352">
    <property type="protein sequence ID" value="AMS04666.1"/>
    <property type="molecule type" value="Genomic_DNA"/>
</dbReference>
<dbReference type="Proteomes" id="UP000075221">
    <property type="component" value="Chromosome"/>
</dbReference>
<reference evidence="2 4" key="2">
    <citation type="submission" date="2016-02" db="EMBL/GenBank/DDBJ databases">
        <title>Complete Genome Sequence of Propionibacterium acidipropionici ATCC 55737.</title>
        <authorList>
            <person name="Luna Flores C.H."/>
            <person name="Nielsen L.K."/>
            <person name="Marcellin E."/>
        </authorList>
    </citation>
    <scope>NUCLEOTIDE SEQUENCE [LARGE SCALE GENOMIC DNA]</scope>
    <source>
        <strain evidence="2 4">ATCC 55737</strain>
    </source>
</reference>
<reference evidence="3 5" key="1">
    <citation type="journal article" date="2016" name="Plant Dis.">
        <title>Improved production of propionic acid using genome shuffling.</title>
        <authorList>
            <person name="Luna-Flores C.H."/>
            <person name="Palfreyman R.W."/>
            <person name="Kromer J.O."/>
            <person name="Nielsen L.K."/>
            <person name="Marcellin E."/>
        </authorList>
    </citation>
    <scope>NUCLEOTIDE SEQUENCE [LARGE SCALE GENOMIC DNA]</scope>
    <source>
        <strain evidence="3 5">F3E8</strain>
    </source>
</reference>
<dbReference type="RefSeq" id="WP_062819082.1">
    <property type="nucleotide sequence ID" value="NZ_CP014352.1"/>
</dbReference>
<dbReference type="AlphaFoldDB" id="A0AAC8YDA9"/>